<reference evidence="1 2" key="1">
    <citation type="submission" date="2019-11" db="EMBL/GenBank/DDBJ databases">
        <authorList>
            <person name="Zheng R.K."/>
            <person name="Sun C.M."/>
        </authorList>
    </citation>
    <scope>NUCLEOTIDE SEQUENCE [LARGE SCALE GENOMIC DNA]</scope>
    <source>
        <strain evidence="1 2">WC007</strain>
    </source>
</reference>
<dbReference type="InterPro" id="IPR018534">
    <property type="entry name" value="Tet_reg_excision_RteC"/>
</dbReference>
<accession>A0A6I6JZB3</accession>
<dbReference type="Pfam" id="PF09357">
    <property type="entry name" value="RteC"/>
    <property type="match status" value="1"/>
</dbReference>
<evidence type="ECO:0000313" key="1">
    <source>
        <dbReference type="EMBL" id="QGY46490.1"/>
    </source>
</evidence>
<proteinExistence type="predicted"/>
<dbReference type="Proteomes" id="UP000428260">
    <property type="component" value="Chromosome"/>
</dbReference>
<organism evidence="1 2">
    <name type="scientific">Maribellus comscasis</name>
    <dbReference type="NCBI Taxonomy" id="2681766"/>
    <lineage>
        <taxon>Bacteria</taxon>
        <taxon>Pseudomonadati</taxon>
        <taxon>Bacteroidota</taxon>
        <taxon>Bacteroidia</taxon>
        <taxon>Marinilabiliales</taxon>
        <taxon>Prolixibacteraceae</taxon>
        <taxon>Maribellus</taxon>
    </lineage>
</organism>
<gene>
    <name evidence="1" type="ORF">GM418_23350</name>
</gene>
<dbReference type="AlphaFoldDB" id="A0A6I6JZB3"/>
<sequence>MMVCEQLQKCLYDEISKLKVNPKKSFMNFNHNKPISTLEWTGPNINAVELVYALYYARVINNGQADIIEIARLLNTGKLKIRPNG</sequence>
<protein>
    <submittedName>
        <fullName evidence="1">Uncharacterized protein</fullName>
    </submittedName>
</protein>
<dbReference type="KEGG" id="mcos:GM418_23350"/>
<evidence type="ECO:0000313" key="2">
    <source>
        <dbReference type="Proteomes" id="UP000428260"/>
    </source>
</evidence>
<keyword evidence="2" id="KW-1185">Reference proteome</keyword>
<name>A0A6I6JZB3_9BACT</name>
<dbReference type="EMBL" id="CP046401">
    <property type="protein sequence ID" value="QGY46490.1"/>
    <property type="molecule type" value="Genomic_DNA"/>
</dbReference>